<evidence type="ECO:0000313" key="2">
    <source>
        <dbReference type="Proteomes" id="UP000275408"/>
    </source>
</evidence>
<name>A0A3M6TYH7_POCDA</name>
<gene>
    <name evidence="1" type="ORF">pdam_00000503</name>
</gene>
<evidence type="ECO:0000313" key="1">
    <source>
        <dbReference type="EMBL" id="RMX46354.1"/>
    </source>
</evidence>
<comment type="caution">
    <text evidence="1">The sequence shown here is derived from an EMBL/GenBank/DDBJ whole genome shotgun (WGS) entry which is preliminary data.</text>
</comment>
<protein>
    <submittedName>
        <fullName evidence="1">Uncharacterized protein</fullName>
    </submittedName>
</protein>
<reference evidence="1 2" key="1">
    <citation type="journal article" date="2018" name="Sci. Rep.">
        <title>Comparative analysis of the Pocillopora damicornis genome highlights role of immune system in coral evolution.</title>
        <authorList>
            <person name="Cunning R."/>
            <person name="Bay R.A."/>
            <person name="Gillette P."/>
            <person name="Baker A.C."/>
            <person name="Traylor-Knowles N."/>
        </authorList>
    </citation>
    <scope>NUCLEOTIDE SEQUENCE [LARGE SCALE GENOMIC DNA]</scope>
    <source>
        <strain evidence="1">RSMAS</strain>
        <tissue evidence="1">Whole animal</tissue>
    </source>
</reference>
<dbReference type="OrthoDB" id="5962596at2759"/>
<dbReference type="AlphaFoldDB" id="A0A3M6TYH7"/>
<dbReference type="EMBL" id="RCHS01002704">
    <property type="protein sequence ID" value="RMX46354.1"/>
    <property type="molecule type" value="Genomic_DNA"/>
</dbReference>
<proteinExistence type="predicted"/>
<accession>A0A3M6TYH7</accession>
<sequence length="307" mass="34370">MTQQMIFKDASISSFISSSGEQRRRERFLSRNFRLDHDRNRITSMEGEYKVTLVVYSGVPDPVWSVHPRHGKFKEMKHLLDDARTKGVAYRHQNLPAILGYKGFLVYEPGAEHAELMLGRETTALQKLLLSTMPEGLINNDLHHRIQQAIDSGAISPNLNVPSSHAPSTGDVKKDVDVIEHYAPKYNPERWNKYDLIRTYNNCYNYANQKITNSFAQPGYASGNPITDITPAEATKACESDGLVKMDVDPSAPVPEAPPQPNCLIALMVQEGVDFHCYRLDQGGLWSQKPGQTAVTNKDGKGNKITD</sequence>
<organism evidence="1 2">
    <name type="scientific">Pocillopora damicornis</name>
    <name type="common">Cauliflower coral</name>
    <name type="synonym">Millepora damicornis</name>
    <dbReference type="NCBI Taxonomy" id="46731"/>
    <lineage>
        <taxon>Eukaryota</taxon>
        <taxon>Metazoa</taxon>
        <taxon>Cnidaria</taxon>
        <taxon>Anthozoa</taxon>
        <taxon>Hexacorallia</taxon>
        <taxon>Scleractinia</taxon>
        <taxon>Astrocoeniina</taxon>
        <taxon>Pocilloporidae</taxon>
        <taxon>Pocillopora</taxon>
    </lineage>
</organism>
<keyword evidence="2" id="KW-1185">Reference proteome</keyword>
<dbReference type="Proteomes" id="UP000275408">
    <property type="component" value="Unassembled WGS sequence"/>
</dbReference>
<feature type="non-terminal residue" evidence="1">
    <location>
        <position position="307"/>
    </location>
</feature>